<feature type="region of interest" description="Disordered" evidence="1">
    <location>
        <begin position="415"/>
        <end position="443"/>
    </location>
</feature>
<dbReference type="Proteomes" id="UP001498421">
    <property type="component" value="Unassembled WGS sequence"/>
</dbReference>
<feature type="region of interest" description="Disordered" evidence="1">
    <location>
        <begin position="162"/>
        <end position="400"/>
    </location>
</feature>
<gene>
    <name evidence="2" type="ORF">QQZ08_009059</name>
</gene>
<keyword evidence="3" id="KW-1185">Reference proteome</keyword>
<proteinExistence type="predicted"/>
<protein>
    <submittedName>
        <fullName evidence="2">Uncharacterized protein</fullName>
    </submittedName>
</protein>
<accession>A0ABR1HQU9</accession>
<sequence length="600" mass="67754">MSHGDRQPSPRRNGRQHAAHRERSLKRTFEERFKDEYDELKRKAKWKPTRERAFVFFKYTSALWKPGELLPELPSRSHERRPKPNRHRSHHERSPGPRGRHWHHHGSRRELRDASYQRWPHGSSTSTPRPTHSQARPHARRPTRLPEDCEGFHHARFYEHSVLHPGFDPPDTLGDLDDDDHGPLIHTPSDSEDGYDSDLSEALPGLGTDRNEDLDVVTPSGLEKESTASLRGPQPQPQGVATTGLKHTSTDPGRDHAKDPPYFPPSLNATLDTDFNDTAPDSDEDDARDSYDTPPSLHGISDPDENEGSDPRFCSSDSDGDEENRRQATILSLQVVKVDLGDGLPNSEENRNAPLRSSPPNTSEDYQVENIRNAATSPHQVAHVDIGDTYSDSNESEDEDPVTDLIAASINASLEDEREVDDSLDQDEAHAIPPPATSPEKLETASTIASIDLYEGLIVRRNVGNDDHPYVISQKVQHNGNLAVVAHPCTSRPGLFKFTNQYGYKEQKEIHFCYLHGRRGKFFHTNGIPKPKKEELKIQGPQMPFKTYIKLEQHEPFDPNDFVPFKRQKRQLTPESSKKLRALYNNKHGYKSPPGSVPAA</sequence>
<dbReference type="EMBL" id="JAZAVK010000099">
    <property type="protein sequence ID" value="KAK7423382.1"/>
    <property type="molecule type" value="Genomic_DNA"/>
</dbReference>
<feature type="compositionally biased region" description="Acidic residues" evidence="1">
    <location>
        <begin position="190"/>
        <end position="199"/>
    </location>
</feature>
<organism evidence="2 3">
    <name type="scientific">Neonectria magnoliae</name>
    <dbReference type="NCBI Taxonomy" id="2732573"/>
    <lineage>
        <taxon>Eukaryota</taxon>
        <taxon>Fungi</taxon>
        <taxon>Dikarya</taxon>
        <taxon>Ascomycota</taxon>
        <taxon>Pezizomycotina</taxon>
        <taxon>Sordariomycetes</taxon>
        <taxon>Hypocreomycetidae</taxon>
        <taxon>Hypocreales</taxon>
        <taxon>Nectriaceae</taxon>
        <taxon>Neonectria</taxon>
    </lineage>
</organism>
<evidence type="ECO:0000313" key="2">
    <source>
        <dbReference type="EMBL" id="KAK7423382.1"/>
    </source>
</evidence>
<feature type="region of interest" description="Disordered" evidence="1">
    <location>
        <begin position="68"/>
        <end position="148"/>
    </location>
</feature>
<feature type="region of interest" description="Disordered" evidence="1">
    <location>
        <begin position="1"/>
        <end position="27"/>
    </location>
</feature>
<feature type="compositionally biased region" description="Polar residues" evidence="1">
    <location>
        <begin position="122"/>
        <end position="134"/>
    </location>
</feature>
<comment type="caution">
    <text evidence="2">The sequence shown here is derived from an EMBL/GenBank/DDBJ whole genome shotgun (WGS) entry which is preliminary data.</text>
</comment>
<reference evidence="2 3" key="1">
    <citation type="journal article" date="2025" name="Microbiol. Resour. Announc.">
        <title>Draft genome sequences for Neonectria magnoliae and Neonectria punicea, canker pathogens of Liriodendron tulipifera and Acer saccharum in West Virginia.</title>
        <authorList>
            <person name="Petronek H.M."/>
            <person name="Kasson M.T."/>
            <person name="Metheny A.M."/>
            <person name="Stauder C.M."/>
            <person name="Lovett B."/>
            <person name="Lynch S.C."/>
            <person name="Garnas J.R."/>
            <person name="Kasson L.R."/>
            <person name="Stajich J.E."/>
        </authorList>
    </citation>
    <scope>NUCLEOTIDE SEQUENCE [LARGE SCALE GENOMIC DNA]</scope>
    <source>
        <strain evidence="2 3">NRRL 64651</strain>
    </source>
</reference>
<feature type="compositionally biased region" description="Basic residues" evidence="1">
    <location>
        <begin position="98"/>
        <end position="107"/>
    </location>
</feature>
<feature type="compositionally biased region" description="Basic residues" evidence="1">
    <location>
        <begin position="78"/>
        <end position="91"/>
    </location>
</feature>
<evidence type="ECO:0000256" key="1">
    <source>
        <dbReference type="SAM" id="MobiDB-lite"/>
    </source>
</evidence>
<evidence type="ECO:0000313" key="3">
    <source>
        <dbReference type="Proteomes" id="UP001498421"/>
    </source>
</evidence>
<feature type="compositionally biased region" description="Polar residues" evidence="1">
    <location>
        <begin position="237"/>
        <end position="247"/>
    </location>
</feature>
<feature type="compositionally biased region" description="Basic and acidic residues" evidence="1">
    <location>
        <begin position="248"/>
        <end position="259"/>
    </location>
</feature>
<name>A0ABR1HQU9_9HYPO</name>
<feature type="region of interest" description="Disordered" evidence="1">
    <location>
        <begin position="559"/>
        <end position="600"/>
    </location>
</feature>
<feature type="compositionally biased region" description="Acidic residues" evidence="1">
    <location>
        <begin position="415"/>
        <end position="426"/>
    </location>
</feature>